<dbReference type="Pfam" id="PF09335">
    <property type="entry name" value="VTT_dom"/>
    <property type="match status" value="1"/>
</dbReference>
<keyword evidence="4 6" id="KW-1133">Transmembrane helix</keyword>
<dbReference type="InterPro" id="IPR032816">
    <property type="entry name" value="VTT_dom"/>
</dbReference>
<evidence type="ECO:0000256" key="5">
    <source>
        <dbReference type="ARBA" id="ARBA00023136"/>
    </source>
</evidence>
<dbReference type="PANTHER" id="PTHR12677">
    <property type="entry name" value="GOLGI APPARATUS MEMBRANE PROTEIN TVP38-RELATED"/>
    <property type="match status" value="1"/>
</dbReference>
<feature type="domain" description="VTT" evidence="7">
    <location>
        <begin position="89"/>
        <end position="194"/>
    </location>
</feature>
<dbReference type="Proteomes" id="UP000692954">
    <property type="component" value="Unassembled WGS sequence"/>
</dbReference>
<proteinExistence type="predicted"/>
<feature type="transmembrane region" description="Helical" evidence="6">
    <location>
        <begin position="214"/>
        <end position="236"/>
    </location>
</feature>
<comment type="caution">
    <text evidence="8">The sequence shown here is derived from an EMBL/GenBank/DDBJ whole genome shotgun (WGS) entry which is preliminary data.</text>
</comment>
<evidence type="ECO:0000259" key="7">
    <source>
        <dbReference type="Pfam" id="PF09335"/>
    </source>
</evidence>
<organism evidence="8 9">
    <name type="scientific">Paramecium sonneborni</name>
    <dbReference type="NCBI Taxonomy" id="65129"/>
    <lineage>
        <taxon>Eukaryota</taxon>
        <taxon>Sar</taxon>
        <taxon>Alveolata</taxon>
        <taxon>Ciliophora</taxon>
        <taxon>Intramacronucleata</taxon>
        <taxon>Oligohymenophorea</taxon>
        <taxon>Peniculida</taxon>
        <taxon>Parameciidae</taxon>
        <taxon>Paramecium</taxon>
    </lineage>
</organism>
<keyword evidence="9" id="KW-1185">Reference proteome</keyword>
<evidence type="ECO:0000256" key="3">
    <source>
        <dbReference type="ARBA" id="ARBA00022692"/>
    </source>
</evidence>
<evidence type="ECO:0000256" key="4">
    <source>
        <dbReference type="ARBA" id="ARBA00022989"/>
    </source>
</evidence>
<dbReference type="PANTHER" id="PTHR12677:SF59">
    <property type="entry name" value="GOLGI APPARATUS MEMBRANE PROTEIN TVP38-RELATED"/>
    <property type="match status" value="1"/>
</dbReference>
<feature type="transmembrane region" description="Helical" evidence="6">
    <location>
        <begin position="146"/>
        <end position="163"/>
    </location>
</feature>
<evidence type="ECO:0000256" key="1">
    <source>
        <dbReference type="ARBA" id="ARBA00004651"/>
    </source>
</evidence>
<dbReference type="AlphaFoldDB" id="A0A8S1KTN8"/>
<evidence type="ECO:0000313" key="8">
    <source>
        <dbReference type="EMBL" id="CAD8056933.1"/>
    </source>
</evidence>
<protein>
    <recommendedName>
        <fullName evidence="7">VTT domain-containing protein</fullName>
    </recommendedName>
</protein>
<dbReference type="EMBL" id="CAJJDN010000010">
    <property type="protein sequence ID" value="CAD8056933.1"/>
    <property type="molecule type" value="Genomic_DNA"/>
</dbReference>
<dbReference type="InterPro" id="IPR015414">
    <property type="entry name" value="TMEM64"/>
</dbReference>
<sequence>MLQQKNTSFSVNNKKIYYFLLVFPLILVGLLICCIYYNQGVQMLFLSFFDQCKQINLEAGINLLILGVAMILLMMPFALFEFAIAYACSDYITPILIVTAAKMIGEYSSFFIGKELSFFLKGLLQEFKFFNAIEKLTQRKPYKTQFLMRMSGVTPQLIMNYGMGVLSTVSFKSFVIIQTIVGFPSTVLAVFVGKQFHKIKDIFETNNQIDNQNVLYAEVGIIIFAGLSIALLIYYVGREYTKVLREEVLLEKKEDLDKELDKQIDNENEKTWEDIELQSAI</sequence>
<feature type="transmembrane region" description="Helical" evidence="6">
    <location>
        <begin position="16"/>
        <end position="38"/>
    </location>
</feature>
<evidence type="ECO:0000313" key="9">
    <source>
        <dbReference type="Proteomes" id="UP000692954"/>
    </source>
</evidence>
<feature type="transmembrane region" description="Helical" evidence="6">
    <location>
        <begin position="59"/>
        <end position="79"/>
    </location>
</feature>
<feature type="transmembrane region" description="Helical" evidence="6">
    <location>
        <begin position="175"/>
        <end position="193"/>
    </location>
</feature>
<dbReference type="OrthoDB" id="299325at2759"/>
<comment type="subcellular location">
    <subcellularLocation>
        <location evidence="1">Cell membrane</location>
        <topology evidence="1">Multi-pass membrane protein</topology>
    </subcellularLocation>
</comment>
<evidence type="ECO:0000256" key="6">
    <source>
        <dbReference type="SAM" id="Phobius"/>
    </source>
</evidence>
<keyword evidence="2" id="KW-1003">Cell membrane</keyword>
<name>A0A8S1KTN8_9CILI</name>
<keyword evidence="5 6" id="KW-0472">Membrane</keyword>
<accession>A0A8S1KTN8</accession>
<dbReference type="GO" id="GO:0005886">
    <property type="term" value="C:plasma membrane"/>
    <property type="evidence" value="ECO:0007669"/>
    <property type="project" value="UniProtKB-SubCell"/>
</dbReference>
<keyword evidence="3 6" id="KW-0812">Transmembrane</keyword>
<reference evidence="8" key="1">
    <citation type="submission" date="2021-01" db="EMBL/GenBank/DDBJ databases">
        <authorList>
            <consortium name="Genoscope - CEA"/>
            <person name="William W."/>
        </authorList>
    </citation>
    <scope>NUCLEOTIDE SEQUENCE</scope>
</reference>
<evidence type="ECO:0000256" key="2">
    <source>
        <dbReference type="ARBA" id="ARBA00022475"/>
    </source>
</evidence>
<gene>
    <name evidence="8" type="ORF">PSON_ATCC_30995.1.T0100531</name>
</gene>